<dbReference type="InterPro" id="IPR006009">
    <property type="entry name" value="GlcNAc_MurG"/>
</dbReference>
<comment type="function">
    <text evidence="10">Cell wall formation. Catalyzes the transfer of a GlcNAc subunit on undecaprenyl-pyrophosphoryl-MurNAc-pentapeptide (lipid intermediate I) to form undecaprenyl-pyrophosphoryl-MurNAc-(pentapeptide)GlcNAc (lipid intermediate II).</text>
</comment>
<evidence type="ECO:0000259" key="12">
    <source>
        <dbReference type="Pfam" id="PF04101"/>
    </source>
</evidence>
<keyword evidence="7 10" id="KW-0472">Membrane</keyword>
<dbReference type="GO" id="GO:0005886">
    <property type="term" value="C:plasma membrane"/>
    <property type="evidence" value="ECO:0007669"/>
    <property type="project" value="UniProtKB-SubCell"/>
</dbReference>
<evidence type="ECO:0000313" key="13">
    <source>
        <dbReference type="EMBL" id="GGG00439.1"/>
    </source>
</evidence>
<dbReference type="AlphaFoldDB" id="A0A917CWP3"/>
<evidence type="ECO:0000259" key="11">
    <source>
        <dbReference type="Pfam" id="PF03033"/>
    </source>
</evidence>
<feature type="binding site" evidence="10">
    <location>
        <position position="159"/>
    </location>
    <ligand>
        <name>UDP-N-acetyl-alpha-D-glucosamine</name>
        <dbReference type="ChEBI" id="CHEBI:57705"/>
    </ligand>
</feature>
<dbReference type="RefSeq" id="WP_188365812.1">
    <property type="nucleotide sequence ID" value="NZ_BAABJF010000009.1"/>
</dbReference>
<keyword evidence="4 10" id="KW-0808">Transferase</keyword>
<feature type="binding site" evidence="10">
    <location>
        <position position="183"/>
    </location>
    <ligand>
        <name>UDP-N-acetyl-alpha-D-glucosamine</name>
        <dbReference type="ChEBI" id="CHEBI:57705"/>
    </ligand>
</feature>
<dbReference type="EC" id="2.4.1.227" evidence="10"/>
<dbReference type="Pfam" id="PF03033">
    <property type="entry name" value="Glyco_transf_28"/>
    <property type="match status" value="1"/>
</dbReference>
<feature type="binding site" evidence="10">
    <location>
        <position position="282"/>
    </location>
    <ligand>
        <name>UDP-N-acetyl-alpha-D-glucosamine</name>
        <dbReference type="ChEBI" id="CHEBI:57705"/>
    </ligand>
</feature>
<dbReference type="GO" id="GO:0051301">
    <property type="term" value="P:cell division"/>
    <property type="evidence" value="ECO:0007669"/>
    <property type="project" value="UniProtKB-KW"/>
</dbReference>
<dbReference type="InterPro" id="IPR004276">
    <property type="entry name" value="GlycoTrans_28_N"/>
</dbReference>
<evidence type="ECO:0000256" key="3">
    <source>
        <dbReference type="ARBA" id="ARBA00022676"/>
    </source>
</evidence>
<organism evidence="13 14">
    <name type="scientific">Marinicella pacifica</name>
    <dbReference type="NCBI Taxonomy" id="1171543"/>
    <lineage>
        <taxon>Bacteria</taxon>
        <taxon>Pseudomonadati</taxon>
        <taxon>Pseudomonadota</taxon>
        <taxon>Gammaproteobacteria</taxon>
        <taxon>Lysobacterales</taxon>
        <taxon>Marinicellaceae</taxon>
        <taxon>Marinicella</taxon>
    </lineage>
</organism>
<comment type="pathway">
    <text evidence="10">Cell wall biogenesis; peptidoglycan biosynthesis.</text>
</comment>
<proteinExistence type="inferred from homology"/>
<evidence type="ECO:0000256" key="10">
    <source>
        <dbReference type="HAMAP-Rule" id="MF_00033"/>
    </source>
</evidence>
<dbReference type="CDD" id="cd03785">
    <property type="entry name" value="GT28_MurG"/>
    <property type="match status" value="1"/>
</dbReference>
<dbReference type="SUPFAM" id="SSF53756">
    <property type="entry name" value="UDP-Glycosyltransferase/glycogen phosphorylase"/>
    <property type="match status" value="1"/>
</dbReference>
<reference evidence="13" key="2">
    <citation type="submission" date="2020-09" db="EMBL/GenBank/DDBJ databases">
        <authorList>
            <person name="Sun Q."/>
            <person name="Zhou Y."/>
        </authorList>
    </citation>
    <scope>NUCLEOTIDE SEQUENCE</scope>
    <source>
        <strain evidence="13">CGMCC 1.12181</strain>
    </source>
</reference>
<dbReference type="GO" id="GO:0008360">
    <property type="term" value="P:regulation of cell shape"/>
    <property type="evidence" value="ECO:0007669"/>
    <property type="project" value="UniProtKB-KW"/>
</dbReference>
<dbReference type="GO" id="GO:0050511">
    <property type="term" value="F:undecaprenyldiphospho-muramoylpentapeptide beta-N-acetylglucosaminyltransferase activity"/>
    <property type="evidence" value="ECO:0007669"/>
    <property type="project" value="UniProtKB-UniRule"/>
</dbReference>
<comment type="caution">
    <text evidence="10">Lacks conserved residue(s) required for the propagation of feature annotation.</text>
</comment>
<comment type="subcellular location">
    <subcellularLocation>
        <location evidence="10">Cell membrane</location>
        <topology evidence="10">Peripheral membrane protein</topology>
        <orientation evidence="10">Cytoplasmic side</orientation>
    </subcellularLocation>
</comment>
<comment type="caution">
    <text evidence="13">The sequence shown here is derived from an EMBL/GenBank/DDBJ whole genome shotgun (WGS) entry which is preliminary data.</text>
</comment>
<feature type="binding site" evidence="10">
    <location>
        <begin position="10"/>
        <end position="12"/>
    </location>
    <ligand>
        <name>UDP-N-acetyl-alpha-D-glucosamine</name>
        <dbReference type="ChEBI" id="CHEBI:57705"/>
    </ligand>
</feature>
<dbReference type="EMBL" id="BMEO01000012">
    <property type="protein sequence ID" value="GGG00439.1"/>
    <property type="molecule type" value="Genomic_DNA"/>
</dbReference>
<protein>
    <recommendedName>
        <fullName evidence="10">UDP-N-acetylglucosamine--N-acetylmuramyl-(pentapeptide) pyrophosphoryl-undecaprenol N-acetylglucosamine transferase</fullName>
        <ecNumber evidence="10">2.4.1.227</ecNumber>
    </recommendedName>
    <alternativeName>
        <fullName evidence="10">Undecaprenyl-PP-MurNAc-pentapeptide-UDPGlcNAc GlcNAc transferase</fullName>
    </alternativeName>
</protein>
<keyword evidence="2 10" id="KW-0132">Cell division</keyword>
<dbReference type="GO" id="GO:0009252">
    <property type="term" value="P:peptidoglycan biosynthetic process"/>
    <property type="evidence" value="ECO:0007669"/>
    <property type="project" value="UniProtKB-UniRule"/>
</dbReference>
<evidence type="ECO:0000256" key="5">
    <source>
        <dbReference type="ARBA" id="ARBA00022960"/>
    </source>
</evidence>
<comment type="catalytic activity">
    <reaction evidence="10">
        <text>di-trans,octa-cis-undecaprenyl diphospho-N-acetyl-alpha-D-muramoyl-L-alanyl-D-glutamyl-meso-2,6-diaminopimeloyl-D-alanyl-D-alanine + UDP-N-acetyl-alpha-D-glucosamine = di-trans,octa-cis-undecaprenyl diphospho-[N-acetyl-alpha-D-glucosaminyl-(1-&gt;4)]-N-acetyl-alpha-D-muramoyl-L-alanyl-D-glutamyl-meso-2,6-diaminopimeloyl-D-alanyl-D-alanine + UDP + H(+)</text>
        <dbReference type="Rhea" id="RHEA:31227"/>
        <dbReference type="ChEBI" id="CHEBI:15378"/>
        <dbReference type="ChEBI" id="CHEBI:57705"/>
        <dbReference type="ChEBI" id="CHEBI:58223"/>
        <dbReference type="ChEBI" id="CHEBI:61387"/>
        <dbReference type="ChEBI" id="CHEBI:61388"/>
        <dbReference type="EC" id="2.4.1.227"/>
    </reaction>
</comment>
<dbReference type="InterPro" id="IPR007235">
    <property type="entry name" value="Glyco_trans_28_C"/>
</dbReference>
<comment type="similarity">
    <text evidence="10">Belongs to the glycosyltransferase 28 family. MurG subfamily.</text>
</comment>
<keyword evidence="5 10" id="KW-0133">Cell shape</keyword>
<keyword evidence="1 10" id="KW-1003">Cell membrane</keyword>
<feature type="domain" description="Glycosyltransferase family 28 N-terminal" evidence="11">
    <location>
        <begin position="3"/>
        <end position="140"/>
    </location>
</feature>
<evidence type="ECO:0000313" key="14">
    <source>
        <dbReference type="Proteomes" id="UP000605253"/>
    </source>
</evidence>
<dbReference type="GO" id="GO:0071555">
    <property type="term" value="P:cell wall organization"/>
    <property type="evidence" value="ECO:0007669"/>
    <property type="project" value="UniProtKB-KW"/>
</dbReference>
<dbReference type="HAMAP" id="MF_00033">
    <property type="entry name" value="MurG"/>
    <property type="match status" value="1"/>
</dbReference>
<evidence type="ECO:0000256" key="7">
    <source>
        <dbReference type="ARBA" id="ARBA00023136"/>
    </source>
</evidence>
<evidence type="ECO:0000256" key="9">
    <source>
        <dbReference type="ARBA" id="ARBA00023316"/>
    </source>
</evidence>
<keyword evidence="9 10" id="KW-0961">Cell wall biogenesis/degradation</keyword>
<name>A0A917CWP3_9GAMM</name>
<dbReference type="Gene3D" id="3.40.50.2000">
    <property type="entry name" value="Glycogen Phosphorylase B"/>
    <property type="match status" value="2"/>
</dbReference>
<evidence type="ECO:0000256" key="4">
    <source>
        <dbReference type="ARBA" id="ARBA00022679"/>
    </source>
</evidence>
<dbReference type="Proteomes" id="UP000605253">
    <property type="component" value="Unassembled WGS sequence"/>
</dbReference>
<feature type="binding site" evidence="10">
    <location>
        <position position="122"/>
    </location>
    <ligand>
        <name>UDP-N-acetyl-alpha-D-glucosamine</name>
        <dbReference type="ChEBI" id="CHEBI:57705"/>
    </ligand>
</feature>
<keyword evidence="3 10" id="KW-0328">Glycosyltransferase</keyword>
<dbReference type="PANTHER" id="PTHR21015:SF22">
    <property type="entry name" value="GLYCOSYLTRANSFERASE"/>
    <property type="match status" value="1"/>
</dbReference>
<feature type="domain" description="Glycosyl transferase family 28 C-terminal" evidence="12">
    <location>
        <begin position="177"/>
        <end position="337"/>
    </location>
</feature>
<evidence type="ECO:0000256" key="6">
    <source>
        <dbReference type="ARBA" id="ARBA00022984"/>
    </source>
</evidence>
<evidence type="ECO:0000256" key="8">
    <source>
        <dbReference type="ARBA" id="ARBA00023306"/>
    </source>
</evidence>
<feature type="binding site" evidence="10">
    <location>
        <position position="237"/>
    </location>
    <ligand>
        <name>UDP-N-acetyl-alpha-D-glucosamine</name>
        <dbReference type="ChEBI" id="CHEBI:57705"/>
    </ligand>
</feature>
<dbReference type="Pfam" id="PF04101">
    <property type="entry name" value="Glyco_tran_28_C"/>
    <property type="match status" value="1"/>
</dbReference>
<evidence type="ECO:0000256" key="2">
    <source>
        <dbReference type="ARBA" id="ARBA00022618"/>
    </source>
</evidence>
<reference evidence="13" key="1">
    <citation type="journal article" date="2014" name="Int. J. Syst. Evol. Microbiol.">
        <title>Complete genome sequence of Corynebacterium casei LMG S-19264T (=DSM 44701T), isolated from a smear-ripened cheese.</title>
        <authorList>
            <consortium name="US DOE Joint Genome Institute (JGI-PGF)"/>
            <person name="Walter F."/>
            <person name="Albersmeier A."/>
            <person name="Kalinowski J."/>
            <person name="Ruckert C."/>
        </authorList>
    </citation>
    <scope>NUCLEOTIDE SEQUENCE</scope>
    <source>
        <strain evidence="13">CGMCC 1.12181</strain>
    </source>
</reference>
<keyword evidence="14" id="KW-1185">Reference proteome</keyword>
<keyword evidence="8 10" id="KW-0131">Cell cycle</keyword>
<dbReference type="NCBIfam" id="TIGR01133">
    <property type="entry name" value="murG"/>
    <property type="match status" value="1"/>
</dbReference>
<keyword evidence="6 10" id="KW-0573">Peptidoglycan synthesis</keyword>
<dbReference type="GO" id="GO:0005975">
    <property type="term" value="P:carbohydrate metabolic process"/>
    <property type="evidence" value="ECO:0007669"/>
    <property type="project" value="InterPro"/>
</dbReference>
<gene>
    <name evidence="10 13" type="primary">murG</name>
    <name evidence="13" type="ORF">GCM10011365_22080</name>
</gene>
<dbReference type="PANTHER" id="PTHR21015">
    <property type="entry name" value="UDP-N-ACETYLGLUCOSAMINE--N-ACETYLMURAMYL-(PENTAPEPTIDE) PYROPHOSPHORYL-UNDECAPRENOL N-ACETYLGLUCOSAMINE TRANSFERASE 1"/>
    <property type="match status" value="1"/>
</dbReference>
<evidence type="ECO:0000256" key="1">
    <source>
        <dbReference type="ARBA" id="ARBA00022475"/>
    </source>
</evidence>
<sequence length="348" mass="38318">MKFVIMAGGTGGHIFPGIAVAKALQKRGHTVYWLGAKGGMEERIVRQYGIRLKLLKVKPLRGKGIIRKLVTPFVVLKATWQARRFMKKEAIDVAISMGGYVAAPGGLATRFCATKLVVHEQNSLFGMTNRLLAKHADKVLTGFDLGGLYGAQWVGNPVRGSIVDAPKKDHSDTPFHVLIMGGSLGAQSLNRILPDALKEPIEQGVVQVWHQCGKNNTQKTAEAYGTYRSQVRIDEFIHNMAKAYRWADVCIARAGALTLAEITAMHLPALLVPFPQAVDDHQTKNAMYLVNQNAALIWAEKGSTEELTAQIGLLLDDQQQQQMRQFLKQLSKPDVVNRMADICEQVVA</sequence>
<accession>A0A917CWP3</accession>